<feature type="transmembrane region" description="Helical" evidence="1">
    <location>
        <begin position="55"/>
        <end position="74"/>
    </location>
</feature>
<accession>A0ABY9IFJ1</accession>
<gene>
    <name evidence="2" type="ORF">P8A19_00095</name>
</gene>
<evidence type="ECO:0000313" key="2">
    <source>
        <dbReference type="EMBL" id="WLQ53960.1"/>
    </source>
</evidence>
<dbReference type="Proteomes" id="UP001235744">
    <property type="component" value="Chromosome"/>
</dbReference>
<keyword evidence="1" id="KW-0472">Membrane</keyword>
<evidence type="ECO:0008006" key="4">
    <source>
        <dbReference type="Google" id="ProtNLM"/>
    </source>
</evidence>
<sequence>MTQHIIRSCPPAASAAPPSPVGAAGRFTATQAGTVLAFPLMGCALHIAGTPVSDILYLLGTCGGIGVFVVLIAAGGLRRLASRGAACLKAVAAAAAGK</sequence>
<name>A0ABY9IFJ1_9ACTN</name>
<evidence type="ECO:0000313" key="3">
    <source>
        <dbReference type="Proteomes" id="UP001235744"/>
    </source>
</evidence>
<dbReference type="EMBL" id="CP120988">
    <property type="protein sequence ID" value="WLQ53960.1"/>
    <property type="molecule type" value="Genomic_DNA"/>
</dbReference>
<reference evidence="2 3" key="1">
    <citation type="submission" date="2023-03" db="EMBL/GenBank/DDBJ databases">
        <title>Isolation and description of six Streptomyces strains from soil environments, able to metabolize different microbial glucans.</title>
        <authorList>
            <person name="Widen T."/>
            <person name="Larsbrink J."/>
        </authorList>
    </citation>
    <scope>NUCLEOTIDE SEQUENCE [LARGE SCALE GENOMIC DNA]</scope>
    <source>
        <strain evidence="2 3">Alt2</strain>
    </source>
</reference>
<evidence type="ECO:0000256" key="1">
    <source>
        <dbReference type="SAM" id="Phobius"/>
    </source>
</evidence>
<organism evidence="2 3">
    <name type="scientific">Streptomyces poriferorum</name>
    <dbReference type="NCBI Taxonomy" id="2798799"/>
    <lineage>
        <taxon>Bacteria</taxon>
        <taxon>Bacillati</taxon>
        <taxon>Actinomycetota</taxon>
        <taxon>Actinomycetes</taxon>
        <taxon>Kitasatosporales</taxon>
        <taxon>Streptomycetaceae</taxon>
        <taxon>Streptomyces</taxon>
    </lineage>
</organism>
<protein>
    <recommendedName>
        <fullName evidence="4">Lipoprotein</fullName>
    </recommendedName>
</protein>
<keyword evidence="3" id="KW-1185">Reference proteome</keyword>
<dbReference type="RefSeq" id="WP_306072453.1">
    <property type="nucleotide sequence ID" value="NZ_CP120988.1"/>
</dbReference>
<keyword evidence="1" id="KW-0812">Transmembrane</keyword>
<proteinExistence type="predicted"/>
<keyword evidence="1" id="KW-1133">Transmembrane helix</keyword>